<reference evidence="1 2" key="1">
    <citation type="journal article" date="2008" name="FEMS Yeast Res.">
        <title>Comparative genome analysis of a Saccharomyces cerevisiae wine strain.</title>
        <authorList>
            <person name="Borneman A.R."/>
            <person name="Forgan A.H."/>
            <person name="Pretorius I.S."/>
            <person name="Chambers P.J."/>
        </authorList>
    </citation>
    <scope>NUCLEOTIDE SEQUENCE [LARGE SCALE GENOMIC DNA]</scope>
    <source>
        <strain evidence="1 2">AWRI1631</strain>
    </source>
</reference>
<gene>
    <name evidence="1" type="ORF">AWRI1631_60280</name>
</gene>
<dbReference type="Proteomes" id="UP000008988">
    <property type="component" value="Unassembled WGS sequence"/>
</dbReference>
<organism evidence="1 2">
    <name type="scientific">Saccharomyces cerevisiae (strain AWRI1631)</name>
    <name type="common">Baker's yeast</name>
    <dbReference type="NCBI Taxonomy" id="545124"/>
    <lineage>
        <taxon>Eukaryota</taxon>
        <taxon>Fungi</taxon>
        <taxon>Dikarya</taxon>
        <taxon>Ascomycota</taxon>
        <taxon>Saccharomycotina</taxon>
        <taxon>Saccharomycetes</taxon>
        <taxon>Saccharomycetales</taxon>
        <taxon>Saccharomycetaceae</taxon>
        <taxon>Saccharomyces</taxon>
    </lineage>
</organism>
<dbReference type="EMBL" id="ABSV01000755">
    <property type="protein sequence ID" value="EDZ72449.1"/>
    <property type="molecule type" value="Genomic_DNA"/>
</dbReference>
<protein>
    <submittedName>
        <fullName evidence="1">Uncharacterized protein</fullName>
    </submittedName>
</protein>
<name>B5VHZ7_YEAS6</name>
<comment type="caution">
    <text evidence="1">The sequence shown here is derived from an EMBL/GenBank/DDBJ whole genome shotgun (WGS) entry which is preliminary data.</text>
</comment>
<proteinExistence type="predicted"/>
<sequence>MWYPISEVLELFRPLRLLFLKELTLDIACSRSLSSAERSLELVRCEKLFDRTLCLEKYELTVVVLAGDSGDLNLVIVGESELFAVVCWLSPIILPFLDNVDESILILRSGEYDLVENESDLKNVLGNVPNVEGEPDMVGLCIFNLPPDVVFEALLPGVDTDPSEDDPISDAEEVLL</sequence>
<dbReference type="AlphaFoldDB" id="B5VHZ7"/>
<evidence type="ECO:0000313" key="2">
    <source>
        <dbReference type="Proteomes" id="UP000008988"/>
    </source>
</evidence>
<evidence type="ECO:0000313" key="1">
    <source>
        <dbReference type="EMBL" id="EDZ72449.1"/>
    </source>
</evidence>
<accession>B5VHZ7</accession>